<proteinExistence type="predicted"/>
<reference evidence="3 4" key="1">
    <citation type="journal article" date="2019" name="Nat. Plants">
        <title>Stout camphor tree genome fills gaps in understanding of flowering plant genome evolution.</title>
        <authorList>
            <person name="Chaw S.M."/>
            <person name="Liu Y.C."/>
            <person name="Wu Y.W."/>
            <person name="Wang H.Y."/>
            <person name="Lin C.I."/>
            <person name="Wu C.S."/>
            <person name="Ke H.M."/>
            <person name="Chang L.Y."/>
            <person name="Hsu C.Y."/>
            <person name="Yang H.T."/>
            <person name="Sudianto E."/>
            <person name="Hsu M.H."/>
            <person name="Wu K.P."/>
            <person name="Wang L.N."/>
            <person name="Leebens-Mack J.H."/>
            <person name="Tsai I.J."/>
        </authorList>
    </citation>
    <scope>NUCLEOTIDE SEQUENCE [LARGE SCALE GENOMIC DNA]</scope>
    <source>
        <strain evidence="4">cv. Chaw 1501</strain>
        <tissue evidence="3">Young leaves</tissue>
    </source>
</reference>
<dbReference type="Gene3D" id="3.80.10.10">
    <property type="entry name" value="Ribonuclease Inhibitor"/>
    <property type="match status" value="1"/>
</dbReference>
<keyword evidence="4" id="KW-1185">Reference proteome</keyword>
<dbReference type="AlphaFoldDB" id="A0A443P0V9"/>
<evidence type="ECO:0000259" key="2">
    <source>
        <dbReference type="Pfam" id="PF23598"/>
    </source>
</evidence>
<name>A0A443P0V9_9MAGN</name>
<dbReference type="Pfam" id="PF23598">
    <property type="entry name" value="LRR_14"/>
    <property type="match status" value="1"/>
</dbReference>
<dbReference type="InterPro" id="IPR055414">
    <property type="entry name" value="LRR_R13L4/SHOC2-like"/>
</dbReference>
<sequence length="230" mass="26286">MIQVAIKRSNGSVGTCRIHDLLRDLSISEARQNNFFTLHNDNGTSSSSTSAGSWINDDLGKLTNLRDLAIRGDISSYHKALSESVEKLRNLESLSLFEGHSIPSFMPFTHHLYLYRMYLDGRIEKLPVLPPNLAELTLLESKLEQDAISTLEKLQHLKILKFWSKSYDNKKMFYSSGGFLRLEVLELEDSSLEEWIVEEGAMPSLKSVELYSMYNLKTLPDQIRVLSKWV</sequence>
<dbReference type="Proteomes" id="UP000283530">
    <property type="component" value="Unassembled WGS sequence"/>
</dbReference>
<dbReference type="PANTHER" id="PTHR15140:SF37">
    <property type="entry name" value="UBIQUITIN-LIKE DOMAIN-CONTAINING PROTEIN"/>
    <property type="match status" value="1"/>
</dbReference>
<keyword evidence="1" id="KW-0677">Repeat</keyword>
<evidence type="ECO:0000313" key="3">
    <source>
        <dbReference type="EMBL" id="RWR84346.1"/>
    </source>
</evidence>
<feature type="domain" description="Disease resistance R13L4/SHOC-2-like LRR" evidence="2">
    <location>
        <begin position="54"/>
        <end position="211"/>
    </location>
</feature>
<dbReference type="EMBL" id="QPKB01000005">
    <property type="protein sequence ID" value="RWR84346.1"/>
    <property type="molecule type" value="Genomic_DNA"/>
</dbReference>
<dbReference type="PANTHER" id="PTHR15140">
    <property type="entry name" value="TUBULIN-SPECIFIC CHAPERONE E"/>
    <property type="match status" value="1"/>
</dbReference>
<dbReference type="SUPFAM" id="SSF52058">
    <property type="entry name" value="L domain-like"/>
    <property type="match status" value="1"/>
</dbReference>
<dbReference type="InterPro" id="IPR032675">
    <property type="entry name" value="LRR_dom_sf"/>
</dbReference>
<accession>A0A443P0V9</accession>
<gene>
    <name evidence="3" type="ORF">CKAN_01315200</name>
</gene>
<evidence type="ECO:0000313" key="4">
    <source>
        <dbReference type="Proteomes" id="UP000283530"/>
    </source>
</evidence>
<evidence type="ECO:0000256" key="1">
    <source>
        <dbReference type="ARBA" id="ARBA00022737"/>
    </source>
</evidence>
<comment type="caution">
    <text evidence="3">The sequence shown here is derived from an EMBL/GenBank/DDBJ whole genome shotgun (WGS) entry which is preliminary data.</text>
</comment>
<protein>
    <submittedName>
        <fullName evidence="3">Putative disease resistance RPP8-like protein 4</fullName>
    </submittedName>
</protein>
<dbReference type="OrthoDB" id="611536at2759"/>
<organism evidence="3 4">
    <name type="scientific">Cinnamomum micranthum f. kanehirae</name>
    <dbReference type="NCBI Taxonomy" id="337451"/>
    <lineage>
        <taxon>Eukaryota</taxon>
        <taxon>Viridiplantae</taxon>
        <taxon>Streptophyta</taxon>
        <taxon>Embryophyta</taxon>
        <taxon>Tracheophyta</taxon>
        <taxon>Spermatophyta</taxon>
        <taxon>Magnoliopsida</taxon>
        <taxon>Magnoliidae</taxon>
        <taxon>Laurales</taxon>
        <taxon>Lauraceae</taxon>
        <taxon>Cinnamomum</taxon>
    </lineage>
</organism>